<evidence type="ECO:0000256" key="1">
    <source>
        <dbReference type="ARBA" id="ARBA00004141"/>
    </source>
</evidence>
<evidence type="ECO:0000256" key="14">
    <source>
        <dbReference type="SAM" id="Phobius"/>
    </source>
</evidence>
<evidence type="ECO:0000256" key="2">
    <source>
        <dbReference type="ARBA" id="ARBA00007193"/>
    </source>
</evidence>
<feature type="non-terminal residue" evidence="15">
    <location>
        <position position="1"/>
    </location>
</feature>
<dbReference type="GO" id="GO:0016020">
    <property type="term" value="C:membrane"/>
    <property type="evidence" value="ECO:0007669"/>
    <property type="project" value="UniProtKB-SubCell"/>
</dbReference>
<keyword evidence="7" id="KW-0915">Sodium</keyword>
<evidence type="ECO:0000256" key="13">
    <source>
        <dbReference type="RuleBase" id="RU000679"/>
    </source>
</evidence>
<proteinExistence type="inferred from homology"/>
<dbReference type="InterPro" id="IPR001873">
    <property type="entry name" value="ENaC"/>
</dbReference>
<evidence type="ECO:0000256" key="12">
    <source>
        <dbReference type="ARBA" id="ARBA00023303"/>
    </source>
</evidence>
<evidence type="ECO:0000256" key="6">
    <source>
        <dbReference type="ARBA" id="ARBA00022989"/>
    </source>
</evidence>
<dbReference type="OrthoDB" id="10304194at2759"/>
<keyword evidence="6 14" id="KW-1133">Transmembrane helix</keyword>
<evidence type="ECO:0000256" key="4">
    <source>
        <dbReference type="ARBA" id="ARBA00022461"/>
    </source>
</evidence>
<sequence>LLCPKITPSISGLTKIRVPGHLNYKEIRHRFERQSTFHGISHAALAPNNRWRCFWYTAFWLCFFCLAIQIFFLVVKYLQYAKTVDLDSAGKNANQSDGNMIDDTIRLWLNVYAISIS</sequence>
<evidence type="ECO:0000256" key="11">
    <source>
        <dbReference type="ARBA" id="ARBA00023201"/>
    </source>
</evidence>
<keyword evidence="3 13" id="KW-0813">Transport</keyword>
<keyword evidence="16" id="KW-1185">Reference proteome</keyword>
<keyword evidence="9 14" id="KW-0472">Membrane</keyword>
<comment type="similarity">
    <text evidence="2 13">Belongs to the amiloride-sensitive sodium channel (TC 1.A.6) family.</text>
</comment>
<reference evidence="15 16" key="1">
    <citation type="submission" date="2013-12" db="EMBL/GenBank/DDBJ databases">
        <title>Draft genome of the parsitic nematode Ancylostoma duodenale.</title>
        <authorList>
            <person name="Mitreva M."/>
        </authorList>
    </citation>
    <scope>NUCLEOTIDE SEQUENCE [LARGE SCALE GENOMIC DNA]</scope>
    <source>
        <strain evidence="15 16">Zhejiang</strain>
    </source>
</reference>
<evidence type="ECO:0000313" key="16">
    <source>
        <dbReference type="Proteomes" id="UP000054047"/>
    </source>
</evidence>
<dbReference type="EMBL" id="KN731872">
    <property type="protein sequence ID" value="KIH59522.1"/>
    <property type="molecule type" value="Genomic_DNA"/>
</dbReference>
<evidence type="ECO:0000256" key="5">
    <source>
        <dbReference type="ARBA" id="ARBA00022692"/>
    </source>
</evidence>
<evidence type="ECO:0000256" key="10">
    <source>
        <dbReference type="ARBA" id="ARBA00023180"/>
    </source>
</evidence>
<dbReference type="Proteomes" id="UP000054047">
    <property type="component" value="Unassembled WGS sequence"/>
</dbReference>
<keyword evidence="10" id="KW-0325">Glycoprotein</keyword>
<evidence type="ECO:0000313" key="15">
    <source>
        <dbReference type="EMBL" id="KIH59522.1"/>
    </source>
</evidence>
<dbReference type="AlphaFoldDB" id="A0A0C2DAW7"/>
<evidence type="ECO:0000256" key="7">
    <source>
        <dbReference type="ARBA" id="ARBA00023053"/>
    </source>
</evidence>
<organism evidence="15 16">
    <name type="scientific">Ancylostoma duodenale</name>
    <dbReference type="NCBI Taxonomy" id="51022"/>
    <lineage>
        <taxon>Eukaryota</taxon>
        <taxon>Metazoa</taxon>
        <taxon>Ecdysozoa</taxon>
        <taxon>Nematoda</taxon>
        <taxon>Chromadorea</taxon>
        <taxon>Rhabditida</taxon>
        <taxon>Rhabditina</taxon>
        <taxon>Rhabditomorpha</taxon>
        <taxon>Strongyloidea</taxon>
        <taxon>Ancylostomatidae</taxon>
        <taxon>Ancylostomatinae</taxon>
        <taxon>Ancylostoma</taxon>
    </lineage>
</organism>
<gene>
    <name evidence="15" type="ORF">ANCDUO_10241</name>
</gene>
<comment type="subcellular location">
    <subcellularLocation>
        <location evidence="1">Membrane</location>
        <topology evidence="1">Multi-pass membrane protein</topology>
    </subcellularLocation>
</comment>
<dbReference type="Pfam" id="PF00858">
    <property type="entry name" value="ASC"/>
    <property type="match status" value="1"/>
</dbReference>
<evidence type="ECO:0000256" key="3">
    <source>
        <dbReference type="ARBA" id="ARBA00022448"/>
    </source>
</evidence>
<accession>A0A0C2DAW7</accession>
<feature type="transmembrane region" description="Helical" evidence="14">
    <location>
        <begin position="54"/>
        <end position="75"/>
    </location>
</feature>
<keyword evidence="12 13" id="KW-0407">Ion channel</keyword>
<protein>
    <submittedName>
        <fullName evidence="15">Uncharacterized protein</fullName>
    </submittedName>
</protein>
<keyword evidence="4 13" id="KW-0894">Sodium channel</keyword>
<evidence type="ECO:0000256" key="8">
    <source>
        <dbReference type="ARBA" id="ARBA00023065"/>
    </source>
</evidence>
<evidence type="ECO:0000256" key="9">
    <source>
        <dbReference type="ARBA" id="ARBA00023136"/>
    </source>
</evidence>
<keyword evidence="11 13" id="KW-0739">Sodium transport</keyword>
<name>A0A0C2DAW7_9BILA</name>
<keyword evidence="8 13" id="KW-0406">Ion transport</keyword>
<keyword evidence="5 13" id="KW-0812">Transmembrane</keyword>
<dbReference type="GO" id="GO:0005272">
    <property type="term" value="F:sodium channel activity"/>
    <property type="evidence" value="ECO:0007669"/>
    <property type="project" value="UniProtKB-KW"/>
</dbReference>